<comment type="caution">
    <text evidence="8">The sequence shown here is derived from an EMBL/GenBank/DDBJ whole genome shotgun (WGS) entry which is preliminary data.</text>
</comment>
<evidence type="ECO:0000256" key="3">
    <source>
        <dbReference type="ARBA" id="ARBA00022729"/>
    </source>
</evidence>
<dbReference type="Proteomes" id="UP000317839">
    <property type="component" value="Unassembled WGS sequence"/>
</dbReference>
<evidence type="ECO:0000259" key="7">
    <source>
        <dbReference type="SMART" id="SM00062"/>
    </source>
</evidence>
<dbReference type="RefSeq" id="WP_142944149.1">
    <property type="nucleotide sequence ID" value="NZ_VIKR01000007.1"/>
</dbReference>
<dbReference type="InterPro" id="IPR001638">
    <property type="entry name" value="Solute-binding_3/MltF_N"/>
</dbReference>
<evidence type="ECO:0000256" key="6">
    <source>
        <dbReference type="SAM" id="SignalP"/>
    </source>
</evidence>
<evidence type="ECO:0000256" key="1">
    <source>
        <dbReference type="ARBA" id="ARBA00004196"/>
    </source>
</evidence>
<dbReference type="Gene3D" id="3.40.190.10">
    <property type="entry name" value="Periplasmic binding protein-like II"/>
    <property type="match status" value="2"/>
</dbReference>
<keyword evidence="9" id="KW-1185">Reference proteome</keyword>
<accession>A0A545T146</accession>
<proteinExistence type="inferred from homology"/>
<dbReference type="EMBL" id="VIKR01000007">
    <property type="protein sequence ID" value="TQV70932.1"/>
    <property type="molecule type" value="Genomic_DNA"/>
</dbReference>
<evidence type="ECO:0000313" key="9">
    <source>
        <dbReference type="Proteomes" id="UP000317839"/>
    </source>
</evidence>
<dbReference type="PROSITE" id="PS51257">
    <property type="entry name" value="PROKAR_LIPOPROTEIN"/>
    <property type="match status" value="1"/>
</dbReference>
<dbReference type="PROSITE" id="PS01039">
    <property type="entry name" value="SBP_BACTERIAL_3"/>
    <property type="match status" value="1"/>
</dbReference>
<feature type="signal peptide" evidence="6">
    <location>
        <begin position="1"/>
        <end position="20"/>
    </location>
</feature>
<reference evidence="8 9" key="1">
    <citation type="submission" date="2019-06" db="EMBL/GenBank/DDBJ databases">
        <title>Draft genome of Aliikangiella marina GYP-15.</title>
        <authorList>
            <person name="Wang G."/>
        </authorList>
    </citation>
    <scope>NUCLEOTIDE SEQUENCE [LARGE SCALE GENOMIC DNA]</scope>
    <source>
        <strain evidence="8 9">GYP-15</strain>
    </source>
</reference>
<evidence type="ECO:0000256" key="4">
    <source>
        <dbReference type="RuleBase" id="RU003744"/>
    </source>
</evidence>
<dbReference type="SMART" id="SM00062">
    <property type="entry name" value="PBPb"/>
    <property type="match status" value="1"/>
</dbReference>
<gene>
    <name evidence="8" type="ORF">FLL45_21635</name>
</gene>
<dbReference type="GO" id="GO:0030313">
    <property type="term" value="C:cell envelope"/>
    <property type="evidence" value="ECO:0007669"/>
    <property type="project" value="UniProtKB-SubCell"/>
</dbReference>
<dbReference type="PANTHER" id="PTHR35936">
    <property type="entry name" value="MEMBRANE-BOUND LYTIC MUREIN TRANSGLYCOSYLASE F"/>
    <property type="match status" value="1"/>
</dbReference>
<keyword evidence="3 6" id="KW-0732">Signal</keyword>
<evidence type="ECO:0000256" key="5">
    <source>
        <dbReference type="SAM" id="MobiDB-lite"/>
    </source>
</evidence>
<evidence type="ECO:0000313" key="8">
    <source>
        <dbReference type="EMBL" id="TQV70932.1"/>
    </source>
</evidence>
<evidence type="ECO:0000256" key="2">
    <source>
        <dbReference type="ARBA" id="ARBA00010333"/>
    </source>
</evidence>
<comment type="similarity">
    <text evidence="2 4">Belongs to the bacterial solute-binding protein 3 family.</text>
</comment>
<dbReference type="InterPro" id="IPR018313">
    <property type="entry name" value="SBP_3_CS"/>
</dbReference>
<organism evidence="8 9">
    <name type="scientific">Aliikangiella marina</name>
    <dbReference type="NCBI Taxonomy" id="1712262"/>
    <lineage>
        <taxon>Bacteria</taxon>
        <taxon>Pseudomonadati</taxon>
        <taxon>Pseudomonadota</taxon>
        <taxon>Gammaproteobacteria</taxon>
        <taxon>Oceanospirillales</taxon>
        <taxon>Pleioneaceae</taxon>
        <taxon>Aliikangiella</taxon>
    </lineage>
</organism>
<dbReference type="AlphaFoldDB" id="A0A545T146"/>
<dbReference type="Pfam" id="PF00497">
    <property type="entry name" value="SBP_bac_3"/>
    <property type="match status" value="1"/>
</dbReference>
<sequence length="279" mass="31525">MKRFYSVGLISCLVFVLASCSDSSDPKQPEPQQVAEKATPKQQETKPTCQLNMGWDPWAPYQYLTPENEVKGLEIELVSAMAKEAGCELKFVQKSWMNLLNGIRNGSIDLLGGASKTSARERFARFSDEYRNESFILYVRRGEADKFKGESLKDLLASGFKLGVTEDYIYGDEVSMLQDDPATAEKFVSVPTTEVNYYNLIQNRIDGFLEDPFVAAYTIRRKGLGDEIEAHPIRVHSGNVALMFSKKSVNEDTVIAFNEALTRLMENGEYKRILDKYSF</sequence>
<feature type="region of interest" description="Disordered" evidence="5">
    <location>
        <begin position="23"/>
        <end position="47"/>
    </location>
</feature>
<feature type="domain" description="Solute-binding protein family 3/N-terminal" evidence="7">
    <location>
        <begin position="50"/>
        <end position="278"/>
    </location>
</feature>
<comment type="subcellular location">
    <subcellularLocation>
        <location evidence="1">Cell envelope</location>
    </subcellularLocation>
</comment>
<dbReference type="OrthoDB" id="9768183at2"/>
<protein>
    <submittedName>
        <fullName evidence="8">Amino acid ABC transporter substrate-binding protein</fullName>
    </submittedName>
</protein>
<dbReference type="PANTHER" id="PTHR35936:SF38">
    <property type="entry name" value="GLUTAMINE-BINDING PERIPLASMIC PROTEIN"/>
    <property type="match status" value="1"/>
</dbReference>
<name>A0A545T146_9GAMM</name>
<feature type="chain" id="PRO_5022118913" evidence="6">
    <location>
        <begin position="21"/>
        <end position="279"/>
    </location>
</feature>
<dbReference type="SUPFAM" id="SSF53850">
    <property type="entry name" value="Periplasmic binding protein-like II"/>
    <property type="match status" value="1"/>
</dbReference>